<dbReference type="Proteomes" id="UP000198611">
    <property type="component" value="Unassembled WGS sequence"/>
</dbReference>
<evidence type="ECO:0000256" key="1">
    <source>
        <dbReference type="SAM" id="SignalP"/>
    </source>
</evidence>
<dbReference type="Gene3D" id="2.60.40.1590">
    <property type="entry name" value="Peptidoglycan hydrolase domains"/>
    <property type="match status" value="1"/>
</dbReference>
<keyword evidence="1" id="KW-0732">Signal</keyword>
<dbReference type="SUPFAM" id="SSF51261">
    <property type="entry name" value="Duplicated hybrid motif"/>
    <property type="match status" value="1"/>
</dbReference>
<organism evidence="4 5">
    <name type="scientific">Thiohalospira halophila DSM 15071</name>
    <dbReference type="NCBI Taxonomy" id="1123397"/>
    <lineage>
        <taxon>Bacteria</taxon>
        <taxon>Pseudomonadati</taxon>
        <taxon>Pseudomonadota</taxon>
        <taxon>Gammaproteobacteria</taxon>
        <taxon>Thiohalospirales</taxon>
        <taxon>Thiohalospiraceae</taxon>
        <taxon>Thiohalospira</taxon>
    </lineage>
</organism>
<dbReference type="FunFam" id="2.70.70.10:FF:000019">
    <property type="entry name" value="M23 family peptidase"/>
    <property type="match status" value="1"/>
</dbReference>
<dbReference type="AlphaFoldDB" id="A0A1I1WL69"/>
<name>A0A1I1WL69_9GAMM</name>
<dbReference type="Pfam" id="PF18421">
    <property type="entry name" value="Peptidase_M23_N"/>
    <property type="match status" value="1"/>
</dbReference>
<dbReference type="InterPro" id="IPR040487">
    <property type="entry name" value="Peptidase_M23_N"/>
</dbReference>
<keyword evidence="5" id="KW-1185">Reference proteome</keyword>
<proteinExistence type="predicted"/>
<reference evidence="4 5" key="1">
    <citation type="submission" date="2016-10" db="EMBL/GenBank/DDBJ databases">
        <authorList>
            <person name="de Groot N.N."/>
        </authorList>
    </citation>
    <scope>NUCLEOTIDE SEQUENCE [LARGE SCALE GENOMIC DNA]</scope>
    <source>
        <strain evidence="4 5">HL3</strain>
    </source>
</reference>
<dbReference type="Gene3D" id="2.70.70.10">
    <property type="entry name" value="Glucose Permease (Domain IIA)"/>
    <property type="match status" value="1"/>
</dbReference>
<dbReference type="InterPro" id="IPR050570">
    <property type="entry name" value="Cell_wall_metabolism_enzyme"/>
</dbReference>
<feature type="chain" id="PRO_5011790106" evidence="1">
    <location>
        <begin position="24"/>
        <end position="277"/>
    </location>
</feature>
<evidence type="ECO:0000259" key="3">
    <source>
        <dbReference type="Pfam" id="PF18421"/>
    </source>
</evidence>
<dbReference type="EMBL" id="FOMJ01000014">
    <property type="protein sequence ID" value="SFD94153.1"/>
    <property type="molecule type" value="Genomic_DNA"/>
</dbReference>
<protein>
    <submittedName>
        <fullName evidence="4">Peptidase family M23</fullName>
    </submittedName>
</protein>
<sequence length="277" mass="29737">MRPITKLTSSLLALALFAGPAAAVEESRVPGGVALIDLGEAAQRPEATFRDRPVWVRRNGDGWQAVVGIPLGAEPGRHELSVAGAEDRDFEVADKEYPVQRLTFDDDEQVNPNAEQLKRIRRDHREIKGAYRHFSEDSPVPTFQPPVAGPRSSSFGLKRILNGQPRSPHSGMDIAASTGTPVSAPAAGEVIETGDYYFNGRTVFVDHGQGVVTLYCHLDSIAVEPGDRVATGDRLGTVGETGRVTGAHLHWSVSLNDARVDPALFLADEAEQASAGN</sequence>
<evidence type="ECO:0000259" key="2">
    <source>
        <dbReference type="Pfam" id="PF01551"/>
    </source>
</evidence>
<feature type="domain" description="Peptidase family M23 N-terminal" evidence="3">
    <location>
        <begin position="29"/>
        <end position="95"/>
    </location>
</feature>
<evidence type="ECO:0000313" key="4">
    <source>
        <dbReference type="EMBL" id="SFD94153.1"/>
    </source>
</evidence>
<feature type="signal peptide" evidence="1">
    <location>
        <begin position="1"/>
        <end position="23"/>
    </location>
</feature>
<evidence type="ECO:0000313" key="5">
    <source>
        <dbReference type="Proteomes" id="UP000198611"/>
    </source>
</evidence>
<accession>A0A1I1WL69</accession>
<dbReference type="CDD" id="cd12797">
    <property type="entry name" value="M23_peptidase"/>
    <property type="match status" value="1"/>
</dbReference>
<dbReference type="GO" id="GO:0004222">
    <property type="term" value="F:metalloendopeptidase activity"/>
    <property type="evidence" value="ECO:0007669"/>
    <property type="project" value="TreeGrafter"/>
</dbReference>
<gene>
    <name evidence="4" type="ORF">SAMN05660831_02645</name>
</gene>
<dbReference type="Pfam" id="PF01551">
    <property type="entry name" value="Peptidase_M23"/>
    <property type="match status" value="1"/>
</dbReference>
<dbReference type="OrthoDB" id="9805070at2"/>
<dbReference type="STRING" id="1123397.SAMN05660831_02645"/>
<dbReference type="PANTHER" id="PTHR21666:SF285">
    <property type="entry name" value="M23 FAMILY METALLOPEPTIDASE"/>
    <property type="match status" value="1"/>
</dbReference>
<feature type="domain" description="M23ase beta-sheet core" evidence="2">
    <location>
        <begin position="168"/>
        <end position="262"/>
    </location>
</feature>
<dbReference type="RefSeq" id="WP_093429250.1">
    <property type="nucleotide sequence ID" value="NZ_FOMJ01000014.1"/>
</dbReference>
<dbReference type="InterPro" id="IPR016047">
    <property type="entry name" value="M23ase_b-sheet_dom"/>
</dbReference>
<dbReference type="InterPro" id="IPR011055">
    <property type="entry name" value="Dup_hybrid_motif"/>
</dbReference>
<dbReference type="PANTHER" id="PTHR21666">
    <property type="entry name" value="PEPTIDASE-RELATED"/>
    <property type="match status" value="1"/>
</dbReference>